<reference evidence="4 5" key="1">
    <citation type="submission" date="2018-08" db="EMBL/GenBank/DDBJ databases">
        <title>Draft genome sequences of two Aspergillus turcosus clinical strains isolated from bronchoalveolar lavage fluid: one azole-susceptible and the other azole-resistant.</title>
        <authorList>
            <person name="Parent-Michaud M."/>
            <person name="Dufresne P.J."/>
            <person name="Fournier E."/>
            <person name="Martineau C."/>
            <person name="Moreira S."/>
            <person name="Perkins V."/>
            <person name="De Repentigny L."/>
            <person name="Dufresne S.F."/>
        </authorList>
    </citation>
    <scope>NUCLEOTIDE SEQUENCE [LARGE SCALE GENOMIC DNA]</scope>
    <source>
        <strain evidence="4">HMR AF 1038</strain>
    </source>
</reference>
<dbReference type="AlphaFoldDB" id="A0A229XML9"/>
<protein>
    <recommendedName>
        <fullName evidence="6">Zn(2)-C6 fungal-type domain-containing protein</fullName>
    </recommendedName>
</protein>
<dbReference type="GO" id="GO:0000976">
    <property type="term" value="F:transcription cis-regulatory region binding"/>
    <property type="evidence" value="ECO:0007669"/>
    <property type="project" value="TreeGrafter"/>
</dbReference>
<organism evidence="4 5">
    <name type="scientific">Aspergillus turcosus</name>
    <dbReference type="NCBI Taxonomy" id="1245748"/>
    <lineage>
        <taxon>Eukaryota</taxon>
        <taxon>Fungi</taxon>
        <taxon>Dikarya</taxon>
        <taxon>Ascomycota</taxon>
        <taxon>Pezizomycotina</taxon>
        <taxon>Eurotiomycetes</taxon>
        <taxon>Eurotiomycetidae</taxon>
        <taxon>Eurotiales</taxon>
        <taxon>Aspergillaceae</taxon>
        <taxon>Aspergillus</taxon>
        <taxon>Aspergillus subgen. Fumigati</taxon>
    </lineage>
</organism>
<evidence type="ECO:0000313" key="4">
    <source>
        <dbReference type="EMBL" id="RLM01684.1"/>
    </source>
</evidence>
<dbReference type="PANTHER" id="PTHR37534:SF25">
    <property type="entry name" value="ZN(II)2CYS6 TRANSCRIPTION FACTOR (EUROFUNG)"/>
    <property type="match status" value="1"/>
</dbReference>
<comment type="subcellular location">
    <subcellularLocation>
        <location evidence="1">Nucleus</location>
    </subcellularLocation>
</comment>
<evidence type="ECO:0000256" key="1">
    <source>
        <dbReference type="ARBA" id="ARBA00004123"/>
    </source>
</evidence>
<dbReference type="OrthoDB" id="4525710at2759"/>
<dbReference type="GO" id="GO:0005634">
    <property type="term" value="C:nucleus"/>
    <property type="evidence" value="ECO:0007669"/>
    <property type="project" value="UniProtKB-SubCell"/>
</dbReference>
<keyword evidence="2" id="KW-0539">Nucleus</keyword>
<dbReference type="Pfam" id="PF11951">
    <property type="entry name" value="Fungal_trans_2"/>
    <property type="match status" value="1"/>
</dbReference>
<evidence type="ECO:0000313" key="5">
    <source>
        <dbReference type="Proteomes" id="UP000215289"/>
    </source>
</evidence>
<evidence type="ECO:0008006" key="6">
    <source>
        <dbReference type="Google" id="ProtNLM"/>
    </source>
</evidence>
<accession>A0A229XML9</accession>
<dbReference type="EMBL" id="NIDN02000003">
    <property type="protein sequence ID" value="RLM01684.1"/>
    <property type="molecule type" value="Genomic_DNA"/>
</dbReference>
<dbReference type="GO" id="GO:0003700">
    <property type="term" value="F:DNA-binding transcription factor activity"/>
    <property type="evidence" value="ECO:0007669"/>
    <property type="project" value="TreeGrafter"/>
</dbReference>
<gene>
    <name evidence="4" type="ORF">CFD26_108862</name>
</gene>
<comment type="caution">
    <text evidence="4">The sequence shown here is derived from an EMBL/GenBank/DDBJ whole genome shotgun (WGS) entry which is preliminary data.</text>
</comment>
<proteinExistence type="predicted"/>
<sequence>MSIAMRLSERTPSALRRSNPALKLEYVAIPLGEGDRDKTGTECLRCQRSGRKCIPAPTKPEEVTFRHGQNPSLRPKGPPRYGESDLTFPDDQVWVKTPPEVDFEDETDRTAADYHVIPVETPSSFLEAVPEGRSSSGAGFPSPAIVNAVNSSPSPTIPRWSGIAGQFTPYVTDSLLPPDALVSRQKLASLNEAFLLRHFRNSLGSWLDVSDHEMHFSVDVVERAPSCPLLLYACLAIAARHLSHTKNSVPPNIADEYHERCIAILLPALENGNFSISIEVVLASTVILRFFEQISSHVPSNDQQRHLLAGSVYFSSQVDCAISGGLAEASFWIFLRQDIQFALSHRNPLRLTLSPFEQSLCRMWESKNSLAERDWTHRATWLLAETINLCYGANRQMRLDTVDSDDLKRKIRTWELEKPETFQPLHFSHADPHNHRPFPVIWYTTPLHGELKLRQLHQDSTPRANSYNPSAATAIQHICLAKALLLEHELHKAHAGNAPEHIVRRIKQDDILTNLGILFGIALSTDDDPSVRIMAGHALCACGSWILDPLAQNCLLALLRKTEAENGWPWAFEVQKLSHDWGFTAT</sequence>
<dbReference type="PANTHER" id="PTHR37534">
    <property type="entry name" value="TRANSCRIPTIONAL ACTIVATOR PROTEIN UGA3"/>
    <property type="match status" value="1"/>
</dbReference>
<dbReference type="GO" id="GO:0045944">
    <property type="term" value="P:positive regulation of transcription by RNA polymerase II"/>
    <property type="evidence" value="ECO:0007669"/>
    <property type="project" value="TreeGrafter"/>
</dbReference>
<evidence type="ECO:0000256" key="3">
    <source>
        <dbReference type="SAM" id="MobiDB-lite"/>
    </source>
</evidence>
<dbReference type="InterPro" id="IPR021858">
    <property type="entry name" value="Fun_TF"/>
</dbReference>
<dbReference type="CDD" id="cd12148">
    <property type="entry name" value="fungal_TF_MHR"/>
    <property type="match status" value="1"/>
</dbReference>
<keyword evidence="5" id="KW-1185">Reference proteome</keyword>
<dbReference type="Proteomes" id="UP000215289">
    <property type="component" value="Unassembled WGS sequence"/>
</dbReference>
<name>A0A229XML9_9EURO</name>
<feature type="region of interest" description="Disordered" evidence="3">
    <location>
        <begin position="57"/>
        <end position="86"/>
    </location>
</feature>
<evidence type="ECO:0000256" key="2">
    <source>
        <dbReference type="ARBA" id="ARBA00023242"/>
    </source>
</evidence>